<feature type="domain" description="Calcineurin-like phosphoesterase" evidence="9">
    <location>
        <begin position="1"/>
        <end position="214"/>
    </location>
</feature>
<reference evidence="11 12" key="1">
    <citation type="submission" date="2020-07" db="EMBL/GenBank/DDBJ databases">
        <title>Sequencing the genomes of 1000 actinobacteria strains.</title>
        <authorList>
            <person name="Klenk H.-P."/>
        </authorList>
    </citation>
    <scope>NUCLEOTIDE SEQUENCE [LARGE SCALE GENOMIC DNA]</scope>
    <source>
        <strain evidence="11 12">DSM 24723</strain>
    </source>
</reference>
<dbReference type="InterPro" id="IPR050535">
    <property type="entry name" value="DNA_Repair-Maintenance_Comp"/>
</dbReference>
<keyword evidence="7" id="KW-0255">Endonuclease</keyword>
<keyword evidence="7" id="KW-0235">DNA replication</keyword>
<evidence type="ECO:0000259" key="10">
    <source>
        <dbReference type="Pfam" id="PF12320"/>
    </source>
</evidence>
<dbReference type="RefSeq" id="WP_179463333.1">
    <property type="nucleotide sequence ID" value="NZ_JACBZX010000001.1"/>
</dbReference>
<dbReference type="GO" id="GO:0006260">
    <property type="term" value="P:DNA replication"/>
    <property type="evidence" value="ECO:0007669"/>
    <property type="project" value="UniProtKB-KW"/>
</dbReference>
<sequence>MRLLHTSDWHLGRSFHGAGLLGAQARYLDHLVEVVRAEGVDAVLVSGDVYDRALPSPDAVALLSESLTRLVDAGAQVVISSGNHDSATRLGFGSGLLQRSGLHIRSDVASIGTPVLVGDTAIYPLPYLDPVSAGVGEELAATGRTHTAVLEAAMRRVRADAAGRGPRTVVMSHCFAGGGTASDSERDIAVGGLAVVPAGVFDGVGYAALGHLHRPQALDERVRYPGSPLAMSFSEAGQPKGSLLVELDELGRPEVSTVEAPAERPLAVLRGELHELLTSDRHTAAEDAYVQVTLTDPVRPVGAMDTLRRRFPHLLQLAFDPSAQPVPVQRYAQKVARRAPVDVCCDFVADVRAGAAATEEEQRLLLEALESGRRAAPQADDAAPTGRARGRGAA</sequence>
<dbReference type="InterPro" id="IPR041796">
    <property type="entry name" value="Mre11_N"/>
</dbReference>
<comment type="function">
    <text evidence="7">SbcCD cleaves DNA hairpin structures. These structures can inhibit DNA replication and are intermediates in certain DNA recombination reactions. The complex acts as a 3'-&gt;5' double strand exonuclease that can open hairpins. It also has a 5' single-strand endonuclease activity.</text>
</comment>
<comment type="similarity">
    <text evidence="1 7">Belongs to the SbcD family.</text>
</comment>
<dbReference type="InterPro" id="IPR029052">
    <property type="entry name" value="Metallo-depent_PP-like"/>
</dbReference>
<dbReference type="SUPFAM" id="SSF56300">
    <property type="entry name" value="Metallo-dependent phosphatases"/>
    <property type="match status" value="1"/>
</dbReference>
<dbReference type="PANTHER" id="PTHR30337:SF0">
    <property type="entry name" value="NUCLEASE SBCCD SUBUNIT D"/>
    <property type="match status" value="1"/>
</dbReference>
<dbReference type="PANTHER" id="PTHR30337">
    <property type="entry name" value="COMPONENT OF ATP-DEPENDENT DSDNA EXONUCLEASE"/>
    <property type="match status" value="1"/>
</dbReference>
<dbReference type="Proteomes" id="UP000592181">
    <property type="component" value="Unassembled WGS sequence"/>
</dbReference>
<evidence type="ECO:0000256" key="6">
    <source>
        <dbReference type="ARBA" id="ARBA00022839"/>
    </source>
</evidence>
<evidence type="ECO:0000256" key="5">
    <source>
        <dbReference type="ARBA" id="ARBA00022801"/>
    </source>
</evidence>
<gene>
    <name evidence="7" type="primary">sbcD</name>
    <name evidence="11" type="ORF">BJY28_002551</name>
</gene>
<proteinExistence type="inferred from homology"/>
<dbReference type="AlphaFoldDB" id="A0A852X3Y6"/>
<evidence type="ECO:0000313" key="12">
    <source>
        <dbReference type="Proteomes" id="UP000592181"/>
    </source>
</evidence>
<dbReference type="CDD" id="cd00840">
    <property type="entry name" value="MPP_Mre11_N"/>
    <property type="match status" value="1"/>
</dbReference>
<evidence type="ECO:0000256" key="4">
    <source>
        <dbReference type="ARBA" id="ARBA00022722"/>
    </source>
</evidence>
<dbReference type="EMBL" id="JACBZX010000001">
    <property type="protein sequence ID" value="NYG38082.1"/>
    <property type="molecule type" value="Genomic_DNA"/>
</dbReference>
<dbReference type="GO" id="GO:0006310">
    <property type="term" value="P:DNA recombination"/>
    <property type="evidence" value="ECO:0007669"/>
    <property type="project" value="UniProtKB-KW"/>
</dbReference>
<comment type="caution">
    <text evidence="11">The sequence shown here is derived from an EMBL/GenBank/DDBJ whole genome shotgun (WGS) entry which is preliminary data.</text>
</comment>
<organism evidence="11 12">
    <name type="scientific">Janibacter alkaliphilus</name>
    <dbReference type="NCBI Taxonomy" id="1069963"/>
    <lineage>
        <taxon>Bacteria</taxon>
        <taxon>Bacillati</taxon>
        <taxon>Actinomycetota</taxon>
        <taxon>Actinomycetes</taxon>
        <taxon>Micrococcales</taxon>
        <taxon>Intrasporangiaceae</taxon>
        <taxon>Janibacter</taxon>
    </lineage>
</organism>
<feature type="domain" description="Nuclease SbcCD subunit D C-terminal" evidence="10">
    <location>
        <begin position="264"/>
        <end position="350"/>
    </location>
</feature>
<evidence type="ECO:0000259" key="9">
    <source>
        <dbReference type="Pfam" id="PF00149"/>
    </source>
</evidence>
<dbReference type="Gene3D" id="3.60.21.10">
    <property type="match status" value="1"/>
</dbReference>
<dbReference type="InterPro" id="IPR004593">
    <property type="entry name" value="SbcD"/>
</dbReference>
<evidence type="ECO:0000256" key="1">
    <source>
        <dbReference type="ARBA" id="ARBA00010555"/>
    </source>
</evidence>
<evidence type="ECO:0000256" key="2">
    <source>
        <dbReference type="ARBA" id="ARBA00011322"/>
    </source>
</evidence>
<keyword evidence="4 7" id="KW-0540">Nuclease</keyword>
<evidence type="ECO:0000256" key="7">
    <source>
        <dbReference type="RuleBase" id="RU363069"/>
    </source>
</evidence>
<evidence type="ECO:0000313" key="11">
    <source>
        <dbReference type="EMBL" id="NYG38082.1"/>
    </source>
</evidence>
<evidence type="ECO:0000256" key="8">
    <source>
        <dbReference type="SAM" id="MobiDB-lite"/>
    </source>
</evidence>
<accession>A0A852X3Y6</accession>
<dbReference type="InterPro" id="IPR004843">
    <property type="entry name" value="Calcineurin-like_PHP"/>
</dbReference>
<dbReference type="GO" id="GO:0008408">
    <property type="term" value="F:3'-5' exonuclease activity"/>
    <property type="evidence" value="ECO:0007669"/>
    <property type="project" value="InterPro"/>
</dbReference>
<dbReference type="NCBIfam" id="TIGR00619">
    <property type="entry name" value="sbcd"/>
    <property type="match status" value="1"/>
</dbReference>
<comment type="subunit">
    <text evidence="2 7">Heterodimer of SbcC and SbcD.</text>
</comment>
<keyword evidence="12" id="KW-1185">Reference proteome</keyword>
<dbReference type="GO" id="GO:0004519">
    <property type="term" value="F:endonuclease activity"/>
    <property type="evidence" value="ECO:0007669"/>
    <property type="project" value="UniProtKB-KW"/>
</dbReference>
<name>A0A852X3Y6_9MICO</name>
<feature type="region of interest" description="Disordered" evidence="8">
    <location>
        <begin position="369"/>
        <end position="394"/>
    </location>
</feature>
<keyword evidence="5 7" id="KW-0378">Hydrolase</keyword>
<keyword evidence="6 7" id="KW-0269">Exonuclease</keyword>
<protein>
    <recommendedName>
        <fullName evidence="3 7">Nuclease SbcCD subunit D</fullName>
    </recommendedName>
</protein>
<dbReference type="Pfam" id="PF00149">
    <property type="entry name" value="Metallophos"/>
    <property type="match status" value="1"/>
</dbReference>
<dbReference type="Pfam" id="PF12320">
    <property type="entry name" value="SbcD_C"/>
    <property type="match status" value="1"/>
</dbReference>
<dbReference type="InterPro" id="IPR026843">
    <property type="entry name" value="SbcD_C"/>
</dbReference>
<evidence type="ECO:0000256" key="3">
    <source>
        <dbReference type="ARBA" id="ARBA00013365"/>
    </source>
</evidence>
<keyword evidence="7" id="KW-0233">DNA recombination</keyword>